<accession>W5TSD1</accession>
<organism evidence="1 2">
    <name type="scientific">Nocardia nova SH22a</name>
    <dbReference type="NCBI Taxonomy" id="1415166"/>
    <lineage>
        <taxon>Bacteria</taxon>
        <taxon>Bacillati</taxon>
        <taxon>Actinomycetota</taxon>
        <taxon>Actinomycetes</taxon>
        <taxon>Mycobacteriales</taxon>
        <taxon>Nocardiaceae</taxon>
        <taxon>Nocardia</taxon>
    </lineage>
</organism>
<dbReference type="KEGG" id="nno:NONO_c74470"/>
<evidence type="ECO:0000313" key="1">
    <source>
        <dbReference type="EMBL" id="AHH22202.1"/>
    </source>
</evidence>
<protein>
    <submittedName>
        <fullName evidence="1">Uncharacterized protein</fullName>
    </submittedName>
</protein>
<keyword evidence="2" id="KW-1185">Reference proteome</keyword>
<proteinExistence type="predicted"/>
<dbReference type="EMBL" id="CP006850">
    <property type="protein sequence ID" value="AHH22202.1"/>
    <property type="molecule type" value="Genomic_DNA"/>
</dbReference>
<gene>
    <name evidence="1" type="ORF">NONO_c74470</name>
</gene>
<dbReference type="SUPFAM" id="SSF52540">
    <property type="entry name" value="P-loop containing nucleoside triphosphate hydrolases"/>
    <property type="match status" value="1"/>
</dbReference>
<dbReference type="HOGENOM" id="CLU_735360_0_0_11"/>
<dbReference type="eggNOG" id="COG0699">
    <property type="taxonomic scope" value="Bacteria"/>
</dbReference>
<dbReference type="PATRIC" id="fig|1415166.3.peg.7642"/>
<evidence type="ECO:0000313" key="2">
    <source>
        <dbReference type="Proteomes" id="UP000019150"/>
    </source>
</evidence>
<name>W5TSD1_9NOCA</name>
<dbReference type="Proteomes" id="UP000019150">
    <property type="component" value="Chromosome"/>
</dbReference>
<dbReference type="STRING" id="1415166.NONO_c74470"/>
<dbReference type="InterPro" id="IPR027417">
    <property type="entry name" value="P-loop_NTPase"/>
</dbReference>
<reference evidence="1 2" key="1">
    <citation type="journal article" date="2014" name="Appl. Environ. Microbiol.">
        <title>Insights into the Microbial Degradation of Rubber and Gutta-Percha by Analysis of the Complete Genome of Nocardia nova SH22a.</title>
        <authorList>
            <person name="Luo Q."/>
            <person name="Hiessl S."/>
            <person name="Poehlein A."/>
            <person name="Daniel R."/>
            <person name="Steinbuchel A."/>
        </authorList>
    </citation>
    <scope>NUCLEOTIDE SEQUENCE [LARGE SCALE GENOMIC DNA]</scope>
    <source>
        <strain evidence="1">SH22a</strain>
    </source>
</reference>
<sequence>MLAGKMYGPCRQSAGVLTEFPPKGVSPVPRATAPSVTPGFVNDHGGSTALELDQLVATVRVGADPRIADQLSAAVACYRRPLRIQVAGRAGAGRTTLLRALALMSAEETAPVDEPGAPDPVLDADLVIYALAGSLQPADRRILESLRAESTLVVLNKADAVGSRWGDAVNAAEQATHGLGVPVAPVVAELAVRTRSGTPAEEDLRTLRRHAAGSGTALTLSPELFVDESAGLDVAERRAVLERWGLYGVSCALVALRHEPDLGPQQLLQVLHAASGIDPVHVGLHDRYEQIGALRGSELLDELARIAARAVPRDDGGRARDLIEDYLVGEEALWIGVRAGLAVPEVRHLAAGYPAAMPRDADDALLRAQRWRAVAASDMPAVARRAAIRLHNGYMRMWERMSSAGL</sequence>
<dbReference type="AlphaFoldDB" id="W5TSD1"/>